<dbReference type="EMBL" id="MFKE01000018">
    <property type="protein sequence ID" value="OGG35130.1"/>
    <property type="molecule type" value="Genomic_DNA"/>
</dbReference>
<protein>
    <submittedName>
        <fullName evidence="1">Uncharacterized protein</fullName>
    </submittedName>
</protein>
<proteinExistence type="predicted"/>
<gene>
    <name evidence="1" type="ORF">A2363_01360</name>
</gene>
<name>A0A1F6BE10_9BACT</name>
<evidence type="ECO:0000313" key="2">
    <source>
        <dbReference type="Proteomes" id="UP000176186"/>
    </source>
</evidence>
<sequence length="200" mass="22548">MFKLLSSYFIGLRNKESRLSANVAEEDHTNKEREVLSPDGKRKYTFSLAHQVGDPNQPIQSVKFSARTSDYSWNTILQVERGIAEDQHVYTFICIDVPRGKVKESSYGLWAWYDADGVLDVDSVDAGGWALLGADTPESALLFQLGDLPQRLNMRKTGEAFFEQVRQAIQHSDMKYFQKPILFPAMAGDISINDLPGLNQ</sequence>
<dbReference type="AlphaFoldDB" id="A0A1F6BE10"/>
<dbReference type="Proteomes" id="UP000176186">
    <property type="component" value="Unassembled WGS sequence"/>
</dbReference>
<comment type="caution">
    <text evidence="1">The sequence shown here is derived from an EMBL/GenBank/DDBJ whole genome shotgun (WGS) entry which is preliminary data.</text>
</comment>
<accession>A0A1F6BE10</accession>
<organism evidence="1 2">
    <name type="scientific">Candidatus Gottesmanbacteria bacterium RIFOXYB1_FULL_47_11</name>
    <dbReference type="NCBI Taxonomy" id="1798401"/>
    <lineage>
        <taxon>Bacteria</taxon>
        <taxon>Candidatus Gottesmaniibacteriota</taxon>
    </lineage>
</organism>
<evidence type="ECO:0000313" key="1">
    <source>
        <dbReference type="EMBL" id="OGG35130.1"/>
    </source>
</evidence>
<reference evidence="1 2" key="1">
    <citation type="journal article" date="2016" name="Nat. Commun.">
        <title>Thousands of microbial genomes shed light on interconnected biogeochemical processes in an aquifer system.</title>
        <authorList>
            <person name="Anantharaman K."/>
            <person name="Brown C.T."/>
            <person name="Hug L.A."/>
            <person name="Sharon I."/>
            <person name="Castelle C.J."/>
            <person name="Probst A.J."/>
            <person name="Thomas B.C."/>
            <person name="Singh A."/>
            <person name="Wilkins M.J."/>
            <person name="Karaoz U."/>
            <person name="Brodie E.L."/>
            <person name="Williams K.H."/>
            <person name="Hubbard S.S."/>
            <person name="Banfield J.F."/>
        </authorList>
    </citation>
    <scope>NUCLEOTIDE SEQUENCE [LARGE SCALE GENOMIC DNA]</scope>
</reference>